<dbReference type="PRINTS" id="PR00455">
    <property type="entry name" value="HTHTETR"/>
</dbReference>
<dbReference type="Proteomes" id="UP001595279">
    <property type="component" value="Unassembled WGS sequence"/>
</dbReference>
<reference evidence="6" key="1">
    <citation type="journal article" date="2019" name="Int. J. Syst. Evol. Microbiol.">
        <title>The Global Catalogue of Microorganisms (GCM) 10K type strain sequencing project: providing services to taxonomists for standard genome sequencing and annotation.</title>
        <authorList>
            <consortium name="The Broad Institute Genomics Platform"/>
            <consortium name="The Broad Institute Genome Sequencing Center for Infectious Disease"/>
            <person name="Wu L."/>
            <person name="Ma J."/>
        </authorList>
    </citation>
    <scope>NUCLEOTIDE SEQUENCE [LARGE SCALE GENOMIC DNA]</scope>
    <source>
        <strain evidence="6">KCTC 13128</strain>
    </source>
</reference>
<evidence type="ECO:0000313" key="6">
    <source>
        <dbReference type="Proteomes" id="UP001595279"/>
    </source>
</evidence>
<name>A0ABV7CVK4_9BACI</name>
<dbReference type="PROSITE" id="PS01081">
    <property type="entry name" value="HTH_TETR_1"/>
    <property type="match status" value="1"/>
</dbReference>
<dbReference type="Gene3D" id="1.10.357.10">
    <property type="entry name" value="Tetracycline Repressor, domain 2"/>
    <property type="match status" value="1"/>
</dbReference>
<evidence type="ECO:0000256" key="1">
    <source>
        <dbReference type="ARBA" id="ARBA00022491"/>
    </source>
</evidence>
<gene>
    <name evidence="5" type="ORF">ACFOGI_08915</name>
</gene>
<dbReference type="InterPro" id="IPR023772">
    <property type="entry name" value="DNA-bd_HTH_TetR-type_CS"/>
</dbReference>
<sequence length="294" mass="34021">MNEKRRKLIEAGMKLVAAKGYHSTSIQEIAEEAGVSKGTFYIYFQSKEDFITTAFGYFHDLIDQQFRQINEEGHTPRKQLELQINFLLSCVDKYKQIIIMYFREHISIGENTDKLTEKSKRESFLWMRDTIRHIYGEEVDEYLADLVIQMEGIFHGYLKWVVLDHVQVDKNRLGAFIIHRMDSLVQGMMADGEEPLTTLDSFPDGYQIDQPRHDQSMQDLFGELRSKVDMLSIPEGKHRQLNEALQALEREAAADAPNEVVIQGLFSHFSRYPELQGICKELAASLHIELLDGE</sequence>
<dbReference type="Pfam" id="PF00440">
    <property type="entry name" value="TetR_N"/>
    <property type="match status" value="1"/>
</dbReference>
<protein>
    <submittedName>
        <fullName evidence="5">TetR/AcrR family transcriptional regulator</fullName>
    </submittedName>
</protein>
<comment type="caution">
    <text evidence="5">The sequence shown here is derived from an EMBL/GenBank/DDBJ whole genome shotgun (WGS) entry which is preliminary data.</text>
</comment>
<keyword evidence="2 3" id="KW-0238">DNA-binding</keyword>
<evidence type="ECO:0000256" key="3">
    <source>
        <dbReference type="PROSITE-ProRule" id="PRU00335"/>
    </source>
</evidence>
<keyword evidence="1" id="KW-0678">Repressor</keyword>
<accession>A0ABV7CVK4</accession>
<dbReference type="PANTHER" id="PTHR43479">
    <property type="entry name" value="ACREF/ENVCD OPERON REPRESSOR-RELATED"/>
    <property type="match status" value="1"/>
</dbReference>
<organism evidence="5 6">
    <name type="scientific">Virgibacillus xinjiangensis</name>
    <dbReference type="NCBI Taxonomy" id="393090"/>
    <lineage>
        <taxon>Bacteria</taxon>
        <taxon>Bacillati</taxon>
        <taxon>Bacillota</taxon>
        <taxon>Bacilli</taxon>
        <taxon>Bacillales</taxon>
        <taxon>Bacillaceae</taxon>
        <taxon>Virgibacillus</taxon>
    </lineage>
</organism>
<evidence type="ECO:0000313" key="5">
    <source>
        <dbReference type="EMBL" id="MFC3040377.1"/>
    </source>
</evidence>
<dbReference type="PROSITE" id="PS50977">
    <property type="entry name" value="HTH_TETR_2"/>
    <property type="match status" value="1"/>
</dbReference>
<dbReference type="InterPro" id="IPR009057">
    <property type="entry name" value="Homeodomain-like_sf"/>
</dbReference>
<feature type="domain" description="HTH tetR-type" evidence="4">
    <location>
        <begin position="2"/>
        <end position="62"/>
    </location>
</feature>
<dbReference type="InterPro" id="IPR001647">
    <property type="entry name" value="HTH_TetR"/>
</dbReference>
<evidence type="ECO:0000256" key="2">
    <source>
        <dbReference type="ARBA" id="ARBA00023125"/>
    </source>
</evidence>
<dbReference type="SUPFAM" id="SSF46689">
    <property type="entry name" value="Homeodomain-like"/>
    <property type="match status" value="1"/>
</dbReference>
<proteinExistence type="predicted"/>
<dbReference type="InterPro" id="IPR050624">
    <property type="entry name" value="HTH-type_Tx_Regulator"/>
</dbReference>
<evidence type="ECO:0000259" key="4">
    <source>
        <dbReference type="PROSITE" id="PS50977"/>
    </source>
</evidence>
<dbReference type="PANTHER" id="PTHR43479:SF22">
    <property type="entry name" value="TRANSCRIPTIONAL REGULATOR, TETR FAMILY"/>
    <property type="match status" value="1"/>
</dbReference>
<dbReference type="EMBL" id="JBHRSA010000035">
    <property type="protein sequence ID" value="MFC3040377.1"/>
    <property type="molecule type" value="Genomic_DNA"/>
</dbReference>
<dbReference type="RefSeq" id="WP_390271563.1">
    <property type="nucleotide sequence ID" value="NZ_JBHRSA010000035.1"/>
</dbReference>
<feature type="DNA-binding region" description="H-T-H motif" evidence="3">
    <location>
        <begin position="25"/>
        <end position="44"/>
    </location>
</feature>
<keyword evidence="6" id="KW-1185">Reference proteome</keyword>